<name>A0A2A5S1V0_9LACT</name>
<keyword evidence="1" id="KW-0812">Transmembrane</keyword>
<evidence type="ECO:0000313" key="3">
    <source>
        <dbReference type="Proteomes" id="UP000242246"/>
    </source>
</evidence>
<keyword evidence="1" id="KW-1133">Transmembrane helix</keyword>
<evidence type="ECO:0000256" key="1">
    <source>
        <dbReference type="SAM" id="Phobius"/>
    </source>
</evidence>
<dbReference type="EMBL" id="JXJX01000004">
    <property type="protein sequence ID" value="PCS07423.1"/>
    <property type="molecule type" value="Genomic_DNA"/>
</dbReference>
<reference evidence="2 3" key="1">
    <citation type="submission" date="2014-12" db="EMBL/GenBank/DDBJ databases">
        <title>Draft genome sequences of 10 type strains of Lactococcus.</title>
        <authorList>
            <person name="Sun Z."/>
            <person name="Zhong Z."/>
            <person name="Liu W."/>
            <person name="Zhang W."/>
            <person name="Zhang H."/>
        </authorList>
    </citation>
    <scope>NUCLEOTIDE SEQUENCE [LARGE SCALE GENOMIC DNA]</scope>
    <source>
        <strain evidence="2 3">DSM 20686</strain>
    </source>
</reference>
<gene>
    <name evidence="2" type="ORF">RU87_GL001059</name>
</gene>
<comment type="caution">
    <text evidence="2">The sequence shown here is derived from an EMBL/GenBank/DDBJ whole genome shotgun (WGS) entry which is preliminary data.</text>
</comment>
<dbReference type="Proteomes" id="UP000242246">
    <property type="component" value="Unassembled WGS sequence"/>
</dbReference>
<sequence length="52" mass="6074">MLLKCFIEIVIFTAAYLIFHHFSHTQLPILYLCYAIITSICSKIIDRLLESN</sequence>
<protein>
    <submittedName>
        <fullName evidence="2">Uncharacterized protein</fullName>
    </submittedName>
</protein>
<evidence type="ECO:0000313" key="2">
    <source>
        <dbReference type="EMBL" id="PCS07423.1"/>
    </source>
</evidence>
<accession>A0A2A5S1V0</accession>
<proteinExistence type="predicted"/>
<keyword evidence="3" id="KW-1185">Reference proteome</keyword>
<feature type="transmembrane region" description="Helical" evidence="1">
    <location>
        <begin position="29"/>
        <end position="49"/>
    </location>
</feature>
<keyword evidence="1" id="KW-0472">Membrane</keyword>
<feature type="transmembrane region" description="Helical" evidence="1">
    <location>
        <begin position="5"/>
        <end position="23"/>
    </location>
</feature>
<dbReference type="AlphaFoldDB" id="A0A2A5S1V0"/>
<organism evidence="2 3">
    <name type="scientific">Pseudolactococcus plantarum</name>
    <dbReference type="NCBI Taxonomy" id="1365"/>
    <lineage>
        <taxon>Bacteria</taxon>
        <taxon>Bacillati</taxon>
        <taxon>Bacillota</taxon>
        <taxon>Bacilli</taxon>
        <taxon>Lactobacillales</taxon>
        <taxon>Streptococcaceae</taxon>
        <taxon>Pseudolactococcus</taxon>
    </lineage>
</organism>